<dbReference type="GO" id="GO:0004655">
    <property type="term" value="F:porphobilinogen synthase activity"/>
    <property type="evidence" value="ECO:0007669"/>
    <property type="project" value="UniProtKB-EC"/>
</dbReference>
<dbReference type="PANTHER" id="PTHR11458:SF0">
    <property type="entry name" value="DELTA-AMINOLEVULINIC ACID DEHYDRATASE"/>
    <property type="match status" value="1"/>
</dbReference>
<evidence type="ECO:0000256" key="2">
    <source>
        <dbReference type="ARBA" id="ARBA00008055"/>
    </source>
</evidence>
<proteinExistence type="inferred from homology"/>
<gene>
    <name evidence="13" type="primary">hemB</name>
    <name evidence="13" type="ORF">NO2_1523</name>
</gene>
<dbReference type="Gene3D" id="3.20.20.70">
    <property type="entry name" value="Aldolase class I"/>
    <property type="match status" value="1"/>
</dbReference>
<evidence type="ECO:0000256" key="4">
    <source>
        <dbReference type="ARBA" id="ARBA00012053"/>
    </source>
</evidence>
<feature type="non-terminal residue" evidence="13">
    <location>
        <position position="162"/>
    </location>
</feature>
<dbReference type="PANTHER" id="PTHR11458">
    <property type="entry name" value="DELTA-AMINOLEVULINIC ACID DEHYDRATASE"/>
    <property type="match status" value="1"/>
</dbReference>
<dbReference type="UniPathway" id="UPA00251">
    <property type="reaction ID" value="UER00318"/>
</dbReference>
<dbReference type="EC" id="4.2.1.24" evidence="4"/>
<organism evidence="13 14">
    <name type="scientific">Candidatus Termititenax persephonae</name>
    <dbReference type="NCBI Taxonomy" id="2218525"/>
    <lineage>
        <taxon>Bacteria</taxon>
        <taxon>Bacillati</taxon>
        <taxon>Candidatus Margulisiibacteriota</taxon>
        <taxon>Candidatus Termititenacia</taxon>
        <taxon>Candidatus Termititenacales</taxon>
        <taxon>Candidatus Termititenacaceae</taxon>
        <taxon>Candidatus Termititenax</taxon>
    </lineage>
</organism>
<evidence type="ECO:0000256" key="1">
    <source>
        <dbReference type="ARBA" id="ARBA00004694"/>
    </source>
</evidence>
<evidence type="ECO:0000313" key="13">
    <source>
        <dbReference type="EMBL" id="GBR77069.1"/>
    </source>
</evidence>
<dbReference type="InterPro" id="IPR013785">
    <property type="entry name" value="Aldolase_TIM"/>
</dbReference>
<evidence type="ECO:0000256" key="7">
    <source>
        <dbReference type="ARBA" id="ARBA00023239"/>
    </source>
</evidence>
<evidence type="ECO:0000256" key="12">
    <source>
        <dbReference type="RuleBase" id="RU004161"/>
    </source>
</evidence>
<keyword evidence="14" id="KW-1185">Reference proteome</keyword>
<dbReference type="GO" id="GO:0006782">
    <property type="term" value="P:protoporphyrinogen IX biosynthetic process"/>
    <property type="evidence" value="ECO:0007669"/>
    <property type="project" value="UniProtKB-UniPathway"/>
</dbReference>
<comment type="similarity">
    <text evidence="2 12">Belongs to the ALAD family.</text>
</comment>
<dbReference type="GO" id="GO:0008270">
    <property type="term" value="F:zinc ion binding"/>
    <property type="evidence" value="ECO:0007669"/>
    <property type="project" value="TreeGrafter"/>
</dbReference>
<evidence type="ECO:0000313" key="14">
    <source>
        <dbReference type="Proteomes" id="UP000275925"/>
    </source>
</evidence>
<comment type="caution">
    <text evidence="13">The sequence shown here is derived from an EMBL/GenBank/DDBJ whole genome shotgun (WGS) entry which is preliminary data.</text>
</comment>
<sequence length="162" mass="17816">MQRFRPYRINQAVRDKHAEVRLTVKDLVQPYFVAEGFGIKRAIKSLAEVWHFSLDELLKELTHLTASGVDKILLFGVIEAGKDAHGSQAYAPGNLIARAVEAIKHAYPRLTVITDVCLCAYTDHGHCGLWDGQTVLNDETLPLLADMAVTHARAGADIVAPS</sequence>
<evidence type="ECO:0000256" key="8">
    <source>
        <dbReference type="ARBA" id="ARBA00023244"/>
    </source>
</evidence>
<evidence type="ECO:0000256" key="6">
    <source>
        <dbReference type="ARBA" id="ARBA00023133"/>
    </source>
</evidence>
<dbReference type="InterPro" id="IPR001731">
    <property type="entry name" value="ALAD"/>
</dbReference>
<keyword evidence="8" id="KW-0627">Porphyrin biosynthesis</keyword>
<evidence type="ECO:0000256" key="9">
    <source>
        <dbReference type="ARBA" id="ARBA00025628"/>
    </source>
</evidence>
<accession>A0A388TJA1</accession>
<reference evidence="13 14" key="1">
    <citation type="journal article" date="2019" name="ISME J.">
        <title>Genome analyses of uncultured TG2/ZB3 bacteria in 'Margulisbacteria' specifically attached to ectosymbiotic spirochetes of protists in the termite gut.</title>
        <authorList>
            <person name="Utami Y.D."/>
            <person name="Kuwahara H."/>
            <person name="Igai K."/>
            <person name="Murakami T."/>
            <person name="Sugaya K."/>
            <person name="Morikawa T."/>
            <person name="Nagura Y."/>
            <person name="Yuki M."/>
            <person name="Deevong P."/>
            <person name="Inoue T."/>
            <person name="Kihara K."/>
            <person name="Lo N."/>
            <person name="Yamada A."/>
            <person name="Ohkuma M."/>
            <person name="Hongoh Y."/>
        </authorList>
    </citation>
    <scope>NUCLEOTIDE SEQUENCE [LARGE SCALE GENOMIC DNA]</scope>
    <source>
        <strain evidence="13">NkOx7-02</strain>
    </source>
</reference>
<dbReference type="SUPFAM" id="SSF51569">
    <property type="entry name" value="Aldolase"/>
    <property type="match status" value="1"/>
</dbReference>
<dbReference type="SMART" id="SM01004">
    <property type="entry name" value="ALAD"/>
    <property type="match status" value="1"/>
</dbReference>
<dbReference type="GO" id="GO:0005829">
    <property type="term" value="C:cytosol"/>
    <property type="evidence" value="ECO:0007669"/>
    <property type="project" value="TreeGrafter"/>
</dbReference>
<comment type="catalytic activity">
    <reaction evidence="11">
        <text>2 5-aminolevulinate = porphobilinogen + 2 H2O + H(+)</text>
        <dbReference type="Rhea" id="RHEA:24064"/>
        <dbReference type="ChEBI" id="CHEBI:15377"/>
        <dbReference type="ChEBI" id="CHEBI:15378"/>
        <dbReference type="ChEBI" id="CHEBI:58126"/>
        <dbReference type="ChEBI" id="CHEBI:356416"/>
        <dbReference type="EC" id="4.2.1.24"/>
    </reaction>
</comment>
<dbReference type="EMBL" id="BGZO01000097">
    <property type="protein sequence ID" value="GBR77069.1"/>
    <property type="molecule type" value="Genomic_DNA"/>
</dbReference>
<evidence type="ECO:0000256" key="3">
    <source>
        <dbReference type="ARBA" id="ARBA00011823"/>
    </source>
</evidence>
<protein>
    <recommendedName>
        <fullName evidence="5">Delta-aminolevulinic acid dehydratase</fullName>
        <ecNumber evidence="4">4.2.1.24</ecNumber>
    </recommendedName>
    <alternativeName>
        <fullName evidence="10">Porphobilinogen synthase</fullName>
    </alternativeName>
</protein>
<evidence type="ECO:0000256" key="5">
    <source>
        <dbReference type="ARBA" id="ARBA00020771"/>
    </source>
</evidence>
<keyword evidence="7" id="KW-0456">Lyase</keyword>
<evidence type="ECO:0000256" key="11">
    <source>
        <dbReference type="ARBA" id="ARBA00047651"/>
    </source>
</evidence>
<dbReference type="Proteomes" id="UP000275925">
    <property type="component" value="Unassembled WGS sequence"/>
</dbReference>
<dbReference type="AlphaFoldDB" id="A0A388TJA1"/>
<dbReference type="Pfam" id="PF00490">
    <property type="entry name" value="ALAD"/>
    <property type="match status" value="1"/>
</dbReference>
<comment type="subunit">
    <text evidence="3">Homooctamer.</text>
</comment>
<keyword evidence="6" id="KW-0350">Heme biosynthesis</keyword>
<evidence type="ECO:0000256" key="10">
    <source>
        <dbReference type="ARBA" id="ARBA00032837"/>
    </source>
</evidence>
<comment type="function">
    <text evidence="9">Catalyzes an early step in the biosynthesis of tetrapyrroles. Binds two molecules of 5-aminolevulinate per subunit, each at a distinct site, and catalyzes their condensation to form porphobilinogen.</text>
</comment>
<comment type="pathway">
    <text evidence="1">Porphyrin-containing compound metabolism; protoporphyrin-IX biosynthesis; coproporphyrinogen-III from 5-aminolevulinate: step 1/4.</text>
</comment>
<name>A0A388TJA1_9BACT</name>
<dbReference type="PRINTS" id="PR00144">
    <property type="entry name" value="DALDHYDRTASE"/>
</dbReference>